<keyword evidence="2" id="KW-0325">Glycoprotein</keyword>
<reference evidence="4" key="1">
    <citation type="journal article" date="2010" name="Science">
        <title>The genome of the Western clawed frog Xenopus tropicalis.</title>
        <authorList>
            <person name="Hellsten U."/>
            <person name="Harland R.M."/>
            <person name="Gilchrist M.J."/>
            <person name="Hendrix D."/>
            <person name="Jurka J."/>
            <person name="Kapitonov V."/>
            <person name="Ovcharenko I."/>
            <person name="Putnam N.H."/>
            <person name="Shu S."/>
            <person name="Taher L."/>
            <person name="Blitz I.L."/>
            <person name="Blumberg B."/>
            <person name="Dichmann D.S."/>
            <person name="Dubchak I."/>
            <person name="Amaya E."/>
            <person name="Detter J.C."/>
            <person name="Fletcher R."/>
            <person name="Gerhard D.S."/>
            <person name="Goodstein D."/>
            <person name="Graves T."/>
            <person name="Grigoriev I.V."/>
            <person name="Grimwood J."/>
            <person name="Kawashima T."/>
            <person name="Lindquist E."/>
            <person name="Lucas S.M."/>
            <person name="Mead P.E."/>
            <person name="Mitros T."/>
            <person name="Ogino H."/>
            <person name="Ohta Y."/>
            <person name="Poliakov A.V."/>
            <person name="Pollet N."/>
            <person name="Robert J."/>
            <person name="Salamov A."/>
            <person name="Sater A.K."/>
            <person name="Schmutz J."/>
            <person name="Terry A."/>
            <person name="Vize P.D."/>
            <person name="Warren W.C."/>
            <person name="Wells D."/>
            <person name="Wills A."/>
            <person name="Wilson R.K."/>
            <person name="Zimmerman L.B."/>
            <person name="Zorn A.M."/>
            <person name="Grainger R."/>
            <person name="Grammer T."/>
            <person name="Khokha M.K."/>
            <person name="Richardson P.M."/>
            <person name="Rokhsar D.S."/>
        </authorList>
    </citation>
    <scope>NUCLEOTIDE SEQUENCE [LARGE SCALE GENOMIC DNA]</scope>
    <source>
        <strain evidence="4">Nigerian</strain>
    </source>
</reference>
<dbReference type="GeneTree" id="ENSGT00940000156289"/>
<dbReference type="PROSITE" id="PS51233">
    <property type="entry name" value="VWFD"/>
    <property type="match status" value="1"/>
</dbReference>
<dbReference type="InterPro" id="IPR001846">
    <property type="entry name" value="VWF_type-D"/>
</dbReference>
<dbReference type="PANTHER" id="PTHR11339:SF398">
    <property type="entry name" value="MUCIN-2"/>
    <property type="match status" value="1"/>
</dbReference>
<evidence type="ECO:0000256" key="1">
    <source>
        <dbReference type="ARBA" id="ARBA00023157"/>
    </source>
</evidence>
<dbReference type="PANTHER" id="PTHR11339">
    <property type="entry name" value="EXTRACELLULAR MATRIX GLYCOPROTEIN RELATED"/>
    <property type="match status" value="1"/>
</dbReference>
<keyword evidence="1" id="KW-1015">Disulfide bond</keyword>
<feature type="domain" description="VWFD" evidence="3">
    <location>
        <begin position="14"/>
        <end position="161"/>
    </location>
</feature>
<dbReference type="Pfam" id="PF00094">
    <property type="entry name" value="VWD"/>
    <property type="match status" value="1"/>
</dbReference>
<organism evidence="4">
    <name type="scientific">Xenopus tropicalis</name>
    <name type="common">Western clawed frog</name>
    <name type="synonym">Silurana tropicalis</name>
    <dbReference type="NCBI Taxonomy" id="8364"/>
    <lineage>
        <taxon>Eukaryota</taxon>
        <taxon>Metazoa</taxon>
        <taxon>Chordata</taxon>
        <taxon>Craniata</taxon>
        <taxon>Vertebrata</taxon>
        <taxon>Euteleostomi</taxon>
        <taxon>Amphibia</taxon>
        <taxon>Batrachia</taxon>
        <taxon>Anura</taxon>
        <taxon>Pipoidea</taxon>
        <taxon>Pipidae</taxon>
        <taxon>Xenopodinae</taxon>
        <taxon>Xenopus</taxon>
        <taxon>Silurana</taxon>
    </lineage>
</organism>
<dbReference type="Ensembl" id="ENSXETT00000080771">
    <property type="protein sequence ID" value="ENSXETP00000094733"/>
    <property type="gene ID" value="ENSXETG00000037739"/>
</dbReference>
<protein>
    <recommendedName>
        <fullName evidence="3">VWFD domain-containing protein</fullName>
    </recommendedName>
</protein>
<proteinExistence type="predicted"/>
<dbReference type="InterPro" id="IPR050780">
    <property type="entry name" value="Mucin_vWF_Thrombospondin_sf"/>
</dbReference>
<sequence>EKLPTDQFKNNRKNVCSTWGNFHFKTFDNELYQFKGGCTYNLLSHCQDSYQEFSVFIKRDIVEGHPLIDKITISIKDVIINLRGKTVFVNNQLITEPYYNYGILIYNNTAYLNVQTKVGLNIFYNQEDAVMLELDPKFMNKTCGLCGDYNGVSRYTNYTIL</sequence>
<dbReference type="SMART" id="SM00216">
    <property type="entry name" value="VWD"/>
    <property type="match status" value="1"/>
</dbReference>
<dbReference type="InParanoid" id="A0A6I8SIS1"/>
<evidence type="ECO:0000256" key="2">
    <source>
        <dbReference type="ARBA" id="ARBA00023180"/>
    </source>
</evidence>
<accession>A0A6I8SIS1</accession>
<name>A0A6I8SIS1_XENTR</name>
<dbReference type="AlphaFoldDB" id="A0A6I8SIS1"/>
<reference evidence="4" key="2">
    <citation type="submission" date="2020-05" db="UniProtKB">
        <authorList>
            <consortium name="Ensembl"/>
        </authorList>
    </citation>
    <scope>IDENTIFICATION</scope>
</reference>
<evidence type="ECO:0000259" key="3">
    <source>
        <dbReference type="PROSITE" id="PS51233"/>
    </source>
</evidence>
<evidence type="ECO:0000313" key="4">
    <source>
        <dbReference type="Ensembl" id="ENSXETP00000094733"/>
    </source>
</evidence>